<keyword evidence="5" id="KW-0560">Oxidoreductase</keyword>
<dbReference type="Proteomes" id="UP000291078">
    <property type="component" value="Unassembled WGS sequence"/>
</dbReference>
<name>A0A4Q7S9H7_9BURK</name>
<dbReference type="GO" id="GO:0009055">
    <property type="term" value="F:electron transfer activity"/>
    <property type="evidence" value="ECO:0007669"/>
    <property type="project" value="InterPro"/>
</dbReference>
<feature type="domain" description="Cytochrome c" evidence="9">
    <location>
        <begin position="244"/>
        <end position="426"/>
    </location>
</feature>
<evidence type="ECO:0000256" key="1">
    <source>
        <dbReference type="ARBA" id="ARBA00004196"/>
    </source>
</evidence>
<comment type="subcellular location">
    <subcellularLocation>
        <location evidence="1">Cell envelope</location>
    </subcellularLocation>
</comment>
<dbReference type="PROSITE" id="PS51007">
    <property type="entry name" value="CYTC"/>
    <property type="match status" value="2"/>
</dbReference>
<keyword evidence="3 7" id="KW-0479">Metal-binding</keyword>
<dbReference type="PANTHER" id="PTHR30600:SF10">
    <property type="entry name" value="BLL6722 PROTEIN"/>
    <property type="match status" value="1"/>
</dbReference>
<dbReference type="InterPro" id="IPR036909">
    <property type="entry name" value="Cyt_c-like_dom_sf"/>
</dbReference>
<reference evidence="10 11" key="1">
    <citation type="journal article" date="2015" name="Stand. Genomic Sci.">
        <title>Genomic Encyclopedia of Bacterial and Archaeal Type Strains, Phase III: the genomes of soil and plant-associated and newly described type strains.</title>
        <authorList>
            <person name="Whitman W.B."/>
            <person name="Woyke T."/>
            <person name="Klenk H.P."/>
            <person name="Zhou Y."/>
            <person name="Lilburn T.G."/>
            <person name="Beck B.J."/>
            <person name="De Vos P."/>
            <person name="Vandamme P."/>
            <person name="Eisen J.A."/>
            <person name="Garrity G."/>
            <person name="Hugenholtz P."/>
            <person name="Kyrpides N.C."/>
        </authorList>
    </citation>
    <scope>NUCLEOTIDE SEQUENCE [LARGE SCALE GENOMIC DNA]</scope>
    <source>
        <strain evidence="10 11">ASC-9842</strain>
    </source>
</reference>
<dbReference type="SUPFAM" id="SSF46626">
    <property type="entry name" value="Cytochrome c"/>
    <property type="match status" value="2"/>
</dbReference>
<proteinExistence type="predicted"/>
<dbReference type="PANTHER" id="PTHR30600">
    <property type="entry name" value="CYTOCHROME C PEROXIDASE-RELATED"/>
    <property type="match status" value="1"/>
</dbReference>
<evidence type="ECO:0000256" key="3">
    <source>
        <dbReference type="ARBA" id="ARBA00022723"/>
    </source>
</evidence>
<feature type="domain" description="Cytochrome c" evidence="9">
    <location>
        <begin position="60"/>
        <end position="168"/>
    </location>
</feature>
<dbReference type="EMBL" id="SGXM01000001">
    <property type="protein sequence ID" value="RZT42468.1"/>
    <property type="molecule type" value="Genomic_DNA"/>
</dbReference>
<dbReference type="GO" id="GO:0020037">
    <property type="term" value="F:heme binding"/>
    <property type="evidence" value="ECO:0007669"/>
    <property type="project" value="InterPro"/>
</dbReference>
<dbReference type="InterPro" id="IPR004852">
    <property type="entry name" value="Di-haem_cyt_c_peroxidsae"/>
</dbReference>
<evidence type="ECO:0000256" key="8">
    <source>
        <dbReference type="SAM" id="SignalP"/>
    </source>
</evidence>
<evidence type="ECO:0000313" key="11">
    <source>
        <dbReference type="Proteomes" id="UP000291078"/>
    </source>
</evidence>
<keyword evidence="11" id="KW-1185">Reference proteome</keyword>
<keyword evidence="2 7" id="KW-0349">Heme</keyword>
<keyword evidence="4 8" id="KW-0732">Signal</keyword>
<dbReference type="AlphaFoldDB" id="A0A4Q7S9H7"/>
<evidence type="ECO:0000259" key="9">
    <source>
        <dbReference type="PROSITE" id="PS51007"/>
    </source>
</evidence>
<dbReference type="InterPro" id="IPR009056">
    <property type="entry name" value="Cyt_c-like_dom"/>
</dbReference>
<protein>
    <submittedName>
        <fullName evidence="10">Cytochrome c peroxidase</fullName>
    </submittedName>
</protein>
<accession>A0A4Q7S9H7</accession>
<dbReference type="GO" id="GO:0046872">
    <property type="term" value="F:metal ion binding"/>
    <property type="evidence" value="ECO:0007669"/>
    <property type="project" value="UniProtKB-KW"/>
</dbReference>
<evidence type="ECO:0000256" key="5">
    <source>
        <dbReference type="ARBA" id="ARBA00023002"/>
    </source>
</evidence>
<dbReference type="RefSeq" id="WP_235844621.1">
    <property type="nucleotide sequence ID" value="NZ_SGXM01000001.1"/>
</dbReference>
<gene>
    <name evidence="10" type="ORF">EV147_1504</name>
</gene>
<organism evidence="10 11">
    <name type="scientific">Cupriavidus agavae</name>
    <dbReference type="NCBI Taxonomy" id="1001822"/>
    <lineage>
        <taxon>Bacteria</taxon>
        <taxon>Pseudomonadati</taxon>
        <taxon>Pseudomonadota</taxon>
        <taxon>Betaproteobacteria</taxon>
        <taxon>Burkholderiales</taxon>
        <taxon>Burkholderiaceae</taxon>
        <taxon>Cupriavidus</taxon>
    </lineage>
</organism>
<evidence type="ECO:0000256" key="6">
    <source>
        <dbReference type="ARBA" id="ARBA00023004"/>
    </source>
</evidence>
<evidence type="ECO:0000256" key="4">
    <source>
        <dbReference type="ARBA" id="ARBA00022729"/>
    </source>
</evidence>
<keyword evidence="6 7" id="KW-0408">Iron</keyword>
<dbReference type="Gene3D" id="1.10.760.10">
    <property type="entry name" value="Cytochrome c-like domain"/>
    <property type="match status" value="2"/>
</dbReference>
<sequence>MRFPILAASLLAAACAASLAGCKPSDAASHAPAHAAVLPKAAAVQVAHPAAPAPANPLTPAAQVGARLFFDPSLSGSGKMSCATCHDPNHAFAPANDLSVQLGGSDGRQPGTRAVPTLMYKEYTNAYSDTFENPDMISAPGPGGGLTWDGRANTIAEQAAIPLLAPNEMAAASKAAVVEAVRRGPHAGAFRQAYGAQAFDDTERAFSLVGAALQAFQVEDRSFHPYSSKFDRYRTNKVGGALTDAELRGLRVFLDPNKGNCMACHLLGGGNDGSQDMTSDYSFAAIGVPRNREIPANADPKYFDLGLCGPLRTDHRPGKDKGAKETCGMFKTPVLRNVATRHVFMHNGVFHSLEDVVRFYNTRDTAPGNWYPRDARGRVNKFDDLPAQYRANLDGQMPLDQRRAGSKPPMTDAEMQDLVTFLKTLTDGFVPPAQAARQTNTVARAAAEFAAGHSGTPVRNP</sequence>
<dbReference type="Pfam" id="PF03150">
    <property type="entry name" value="CCP_MauG"/>
    <property type="match status" value="1"/>
</dbReference>
<dbReference type="PROSITE" id="PS51257">
    <property type="entry name" value="PROKAR_LIPOPROTEIN"/>
    <property type="match status" value="1"/>
</dbReference>
<keyword evidence="10" id="KW-0575">Peroxidase</keyword>
<evidence type="ECO:0000256" key="2">
    <source>
        <dbReference type="ARBA" id="ARBA00022617"/>
    </source>
</evidence>
<evidence type="ECO:0000256" key="7">
    <source>
        <dbReference type="PROSITE-ProRule" id="PRU00433"/>
    </source>
</evidence>
<comment type="caution">
    <text evidence="10">The sequence shown here is derived from an EMBL/GenBank/DDBJ whole genome shotgun (WGS) entry which is preliminary data.</text>
</comment>
<evidence type="ECO:0000313" key="10">
    <source>
        <dbReference type="EMBL" id="RZT42468.1"/>
    </source>
</evidence>
<feature type="chain" id="PRO_5020879956" evidence="8">
    <location>
        <begin position="21"/>
        <end position="461"/>
    </location>
</feature>
<dbReference type="InterPro" id="IPR051395">
    <property type="entry name" value="Cytochrome_c_Peroxidase/MauG"/>
</dbReference>
<feature type="signal peptide" evidence="8">
    <location>
        <begin position="1"/>
        <end position="20"/>
    </location>
</feature>
<dbReference type="GO" id="GO:0030313">
    <property type="term" value="C:cell envelope"/>
    <property type="evidence" value="ECO:0007669"/>
    <property type="project" value="UniProtKB-SubCell"/>
</dbReference>
<dbReference type="GO" id="GO:0004130">
    <property type="term" value="F:cytochrome-c peroxidase activity"/>
    <property type="evidence" value="ECO:0007669"/>
    <property type="project" value="TreeGrafter"/>
</dbReference>